<feature type="region of interest" description="Disordered" evidence="1">
    <location>
        <begin position="1"/>
        <end position="71"/>
    </location>
</feature>
<feature type="compositionally biased region" description="Polar residues" evidence="1">
    <location>
        <begin position="49"/>
        <end position="70"/>
    </location>
</feature>
<accession>A0AAD1H9R2</accession>
<dbReference type="AlphaFoldDB" id="A0AAD1H9R2"/>
<dbReference type="KEGG" id="mmor:MMOR_17510"/>
<evidence type="ECO:0008006" key="4">
    <source>
        <dbReference type="Google" id="ProtNLM"/>
    </source>
</evidence>
<reference evidence="2 3" key="1">
    <citation type="journal article" date="2019" name="Emerg. Microbes Infect.">
        <title>Comprehensive subspecies identification of 175 nontuberculous mycobacteria species based on 7547 genomic profiles.</title>
        <authorList>
            <person name="Matsumoto Y."/>
            <person name="Kinjo T."/>
            <person name="Motooka D."/>
            <person name="Nabeya D."/>
            <person name="Jung N."/>
            <person name="Uechi K."/>
            <person name="Horii T."/>
            <person name="Iida T."/>
            <person name="Fujita J."/>
            <person name="Nakamura S."/>
        </authorList>
    </citation>
    <scope>NUCLEOTIDE SEQUENCE [LARGE SCALE GENOMIC DNA]</scope>
    <source>
        <strain evidence="2 3">JCM 6375</strain>
    </source>
</reference>
<sequence>MDDSANASPVVVEVDTKQSKSNGSDLQDHAPSVTAKPSDGAAVVVDATSIVQSGGNDGSPASGSGTTGIDESNGDIGFVSVTLDALSGDADNQGDVVEYVDTVPSLSAIALESDPSGLDSPLSANGDPLAPPASAMLVGALELVRRDLDQASEVELTSDTPDVTETPLIIDPASNDSNNAALTAAAPPTVVSEPYHLTVEPTSAERTAAFQKDQVKRIEAFTEAQATRKAALEGQLASQYAESPLGALVASAAYVVSELANTAAFVVTEFVNYISFAITEFVHGLQDWFTAPAEFTGLYGEPTLSEQYFRAQSAQNCVLMATAMVIGQLTGTSPTEQEIAEEAGNTPSVVNEGRPMYSGLQTQDGVDVKDAIKLLDMHGISATLTSYGKNEGNLALRAVAIALQQNKAVSVGLHGGTIWNAVENKPLPEGVSASDHQVVVTGIDFDKGIVHLNDSGFGENEQGVNGGINMKVPLDAFMKAWQTDDFETIVAQLKPANTGTSGPASTRISGSDNLFLVDVA</sequence>
<gene>
    <name evidence="2" type="ORF">MMOR_17510</name>
</gene>
<evidence type="ECO:0000313" key="2">
    <source>
        <dbReference type="EMBL" id="BBX00815.1"/>
    </source>
</evidence>
<dbReference type="EMBL" id="AP022560">
    <property type="protein sequence ID" value="BBX00815.1"/>
    <property type="molecule type" value="Genomic_DNA"/>
</dbReference>
<evidence type="ECO:0000256" key="1">
    <source>
        <dbReference type="SAM" id="MobiDB-lite"/>
    </source>
</evidence>
<dbReference type="Proteomes" id="UP000466681">
    <property type="component" value="Chromosome"/>
</dbReference>
<proteinExistence type="predicted"/>
<protein>
    <recommendedName>
        <fullName evidence="4">Peptidase C39-like domain-containing protein</fullName>
    </recommendedName>
</protein>
<keyword evidence="3" id="KW-1185">Reference proteome</keyword>
<organism evidence="2 3">
    <name type="scientific">Mycolicibacterium moriokaense</name>
    <dbReference type="NCBI Taxonomy" id="39691"/>
    <lineage>
        <taxon>Bacteria</taxon>
        <taxon>Bacillati</taxon>
        <taxon>Actinomycetota</taxon>
        <taxon>Actinomycetes</taxon>
        <taxon>Mycobacteriales</taxon>
        <taxon>Mycobacteriaceae</taxon>
        <taxon>Mycolicibacterium</taxon>
    </lineage>
</organism>
<feature type="region of interest" description="Disordered" evidence="1">
    <location>
        <begin position="154"/>
        <end position="176"/>
    </location>
</feature>
<name>A0AAD1H9R2_9MYCO</name>
<dbReference type="RefSeq" id="WP_083148919.1">
    <property type="nucleotide sequence ID" value="NZ_MVIB01000001.1"/>
</dbReference>
<evidence type="ECO:0000313" key="3">
    <source>
        <dbReference type="Proteomes" id="UP000466681"/>
    </source>
</evidence>